<dbReference type="Proteomes" id="UP000019150">
    <property type="component" value="Chromosome"/>
</dbReference>
<dbReference type="KEGG" id="nno:NONO_c60560"/>
<evidence type="ECO:0000313" key="2">
    <source>
        <dbReference type="Proteomes" id="UP000019150"/>
    </source>
</evidence>
<dbReference type="AlphaFoldDB" id="W5TNK6"/>
<protein>
    <submittedName>
        <fullName evidence="1">Uncharacterized protein</fullName>
    </submittedName>
</protein>
<sequence>MTGAVLTDRRDVKALPAGSIISWLTYPDDPESEVVAIVGHGEDGDVRLAHTGSAYWLSDVNYLVQLPCTVIRYGRTS</sequence>
<gene>
    <name evidence="1" type="ORF">NONO_c60560</name>
</gene>
<dbReference type="HOGENOM" id="CLU_2634548_0_0_11"/>
<proteinExistence type="predicted"/>
<dbReference type="PATRIC" id="fig|1415166.3.peg.6232"/>
<evidence type="ECO:0000313" key="1">
    <source>
        <dbReference type="EMBL" id="AHH20832.1"/>
    </source>
</evidence>
<reference evidence="1 2" key="1">
    <citation type="journal article" date="2014" name="Appl. Environ. Microbiol.">
        <title>Insights into the Microbial Degradation of Rubber and Gutta-Percha by Analysis of the Complete Genome of Nocardia nova SH22a.</title>
        <authorList>
            <person name="Luo Q."/>
            <person name="Hiessl S."/>
            <person name="Poehlein A."/>
            <person name="Daniel R."/>
            <person name="Steinbuchel A."/>
        </authorList>
    </citation>
    <scope>NUCLEOTIDE SEQUENCE [LARGE SCALE GENOMIC DNA]</scope>
    <source>
        <strain evidence="1">SH22a</strain>
    </source>
</reference>
<dbReference type="EMBL" id="CP006850">
    <property type="protein sequence ID" value="AHH20832.1"/>
    <property type="molecule type" value="Genomic_DNA"/>
</dbReference>
<keyword evidence="2" id="KW-1185">Reference proteome</keyword>
<organism evidence="1 2">
    <name type="scientific">Nocardia nova SH22a</name>
    <dbReference type="NCBI Taxonomy" id="1415166"/>
    <lineage>
        <taxon>Bacteria</taxon>
        <taxon>Bacillati</taxon>
        <taxon>Actinomycetota</taxon>
        <taxon>Actinomycetes</taxon>
        <taxon>Mycobacteriales</taxon>
        <taxon>Nocardiaceae</taxon>
        <taxon>Nocardia</taxon>
    </lineage>
</organism>
<name>W5TNK6_9NOCA</name>
<accession>W5TNK6</accession>
<dbReference type="STRING" id="1415166.NONO_c60560"/>